<dbReference type="CDD" id="cd06259">
    <property type="entry name" value="YdcF-like"/>
    <property type="match status" value="1"/>
</dbReference>
<feature type="domain" description="DUF218" evidence="2">
    <location>
        <begin position="11"/>
        <end position="133"/>
    </location>
</feature>
<dbReference type="RefSeq" id="WP_167037196.1">
    <property type="nucleotide sequence ID" value="NZ_CP050177.1"/>
</dbReference>
<dbReference type="InterPro" id="IPR003848">
    <property type="entry name" value="DUF218"/>
</dbReference>
<protein>
    <submittedName>
        <fullName evidence="3">YdcF family protein</fullName>
    </submittedName>
</protein>
<evidence type="ECO:0000313" key="3">
    <source>
        <dbReference type="EMBL" id="QIQ07031.1"/>
    </source>
</evidence>
<reference evidence="3 4" key="1">
    <citation type="submission" date="2020-03" db="EMBL/GenBank/DDBJ databases">
        <title>A novel species.</title>
        <authorList>
            <person name="Gao J."/>
        </authorList>
    </citation>
    <scope>NUCLEOTIDE SEQUENCE [LARGE SCALE GENOMIC DNA]</scope>
    <source>
        <strain evidence="3 4">QMT-12</strain>
    </source>
</reference>
<dbReference type="Pfam" id="PF02698">
    <property type="entry name" value="DUF218"/>
    <property type="match status" value="1"/>
</dbReference>
<sequence>MRHTPRVVDVAVGLGSHDLGVAAHCAALYHAGLFKTLLFTGGNSPGTLDWFPRGEATHFREHALALGVPDEAIVVEPDAANTGENIAFSRDLLAAAGVVPRSVLLVSKPYMERRAYATARKLWPEVEVTCASVPLGFDAYVKTMGDEKLVVDMMVGDLQRVIEYPKRGYAVEQDVPEEVLAAFASLVDAGYDGHLLGEVTKPLSPPRVQRSAPSTAARTSP</sequence>
<name>A0A6G9H9Z8_9ACTN</name>
<dbReference type="InterPro" id="IPR014729">
    <property type="entry name" value="Rossmann-like_a/b/a_fold"/>
</dbReference>
<dbReference type="EMBL" id="CP050177">
    <property type="protein sequence ID" value="QIQ07031.1"/>
    <property type="molecule type" value="Genomic_DNA"/>
</dbReference>
<evidence type="ECO:0000313" key="4">
    <source>
        <dbReference type="Proteomes" id="UP000501179"/>
    </source>
</evidence>
<organism evidence="3 4">
    <name type="scientific">Streptomyces liangshanensis</name>
    <dbReference type="NCBI Taxonomy" id="2717324"/>
    <lineage>
        <taxon>Bacteria</taxon>
        <taxon>Bacillati</taxon>
        <taxon>Actinomycetota</taxon>
        <taxon>Actinomycetes</taxon>
        <taxon>Kitasatosporales</taxon>
        <taxon>Streptomycetaceae</taxon>
        <taxon>Streptomyces</taxon>
    </lineage>
</organism>
<dbReference type="InterPro" id="IPR051599">
    <property type="entry name" value="Cell_Envelope_Assoc"/>
</dbReference>
<feature type="region of interest" description="Disordered" evidence="1">
    <location>
        <begin position="198"/>
        <end position="221"/>
    </location>
</feature>
<accession>A0A6G9H9Z8</accession>
<dbReference type="Proteomes" id="UP000501179">
    <property type="component" value="Chromosome"/>
</dbReference>
<proteinExistence type="predicted"/>
<gene>
    <name evidence="3" type="ORF">HA039_20170</name>
</gene>
<dbReference type="KEGG" id="slia:HA039_20170"/>
<dbReference type="PANTHER" id="PTHR30336:SF20">
    <property type="entry name" value="DUF218 DOMAIN-CONTAINING PROTEIN"/>
    <property type="match status" value="1"/>
</dbReference>
<dbReference type="Gene3D" id="3.40.50.620">
    <property type="entry name" value="HUPs"/>
    <property type="match status" value="1"/>
</dbReference>
<dbReference type="AlphaFoldDB" id="A0A6G9H9Z8"/>
<feature type="compositionally biased region" description="Polar residues" evidence="1">
    <location>
        <begin position="211"/>
        <end position="221"/>
    </location>
</feature>
<keyword evidence="4" id="KW-1185">Reference proteome</keyword>
<evidence type="ECO:0000259" key="2">
    <source>
        <dbReference type="Pfam" id="PF02698"/>
    </source>
</evidence>
<dbReference type="GO" id="GO:0005886">
    <property type="term" value="C:plasma membrane"/>
    <property type="evidence" value="ECO:0007669"/>
    <property type="project" value="TreeGrafter"/>
</dbReference>
<dbReference type="PANTHER" id="PTHR30336">
    <property type="entry name" value="INNER MEMBRANE PROTEIN, PROBABLE PERMEASE"/>
    <property type="match status" value="1"/>
</dbReference>
<evidence type="ECO:0000256" key="1">
    <source>
        <dbReference type="SAM" id="MobiDB-lite"/>
    </source>
</evidence>